<dbReference type="PANTHER" id="PTHR31297">
    <property type="entry name" value="GLUCAN ENDO-1,6-BETA-GLUCOSIDASE B"/>
    <property type="match status" value="1"/>
</dbReference>
<keyword evidence="6" id="KW-0326">Glycosidase</keyword>
<dbReference type="OrthoDB" id="1887033at2759"/>
<organism evidence="12 13">
    <name type="scientific">Allacma fusca</name>
    <dbReference type="NCBI Taxonomy" id="39272"/>
    <lineage>
        <taxon>Eukaryota</taxon>
        <taxon>Metazoa</taxon>
        <taxon>Ecdysozoa</taxon>
        <taxon>Arthropoda</taxon>
        <taxon>Hexapoda</taxon>
        <taxon>Collembola</taxon>
        <taxon>Symphypleona</taxon>
        <taxon>Sminthuridae</taxon>
        <taxon>Allacma</taxon>
    </lineage>
</organism>
<evidence type="ECO:0000259" key="11">
    <source>
        <dbReference type="Pfam" id="PF00150"/>
    </source>
</evidence>
<evidence type="ECO:0000256" key="2">
    <source>
        <dbReference type="ARBA" id="ARBA00004370"/>
    </source>
</evidence>
<evidence type="ECO:0000256" key="10">
    <source>
        <dbReference type="SAM" id="SignalP"/>
    </source>
</evidence>
<dbReference type="EC" id="3.2.1.58" evidence="9"/>
<dbReference type="InterPro" id="IPR050386">
    <property type="entry name" value="Glycosyl_hydrolase_5"/>
</dbReference>
<keyword evidence="4" id="KW-0472">Membrane</keyword>
<evidence type="ECO:0000256" key="9">
    <source>
        <dbReference type="ARBA" id="ARBA00038929"/>
    </source>
</evidence>
<keyword evidence="5" id="KW-0325">Glycoprotein</keyword>
<protein>
    <recommendedName>
        <fullName evidence="9">glucan 1,3-beta-glucosidase</fullName>
        <ecNumber evidence="9">3.2.1.58</ecNumber>
    </recommendedName>
</protein>
<evidence type="ECO:0000256" key="6">
    <source>
        <dbReference type="ARBA" id="ARBA00023295"/>
    </source>
</evidence>
<dbReference type="PROSITE" id="PS51257">
    <property type="entry name" value="PROKAR_LIPOPROTEIN"/>
    <property type="match status" value="1"/>
</dbReference>
<dbReference type="AlphaFoldDB" id="A0A8J2JU84"/>
<dbReference type="GO" id="GO:0071555">
    <property type="term" value="P:cell wall organization"/>
    <property type="evidence" value="ECO:0007669"/>
    <property type="project" value="UniProtKB-KW"/>
</dbReference>
<dbReference type="PANTHER" id="PTHR31297:SF34">
    <property type="entry name" value="GLUCAN 1,3-BETA-GLUCOSIDASE 2"/>
    <property type="match status" value="1"/>
</dbReference>
<name>A0A8J2JU84_9HEXA</name>
<feature type="chain" id="PRO_5035309955" description="glucan 1,3-beta-glucosidase" evidence="10">
    <location>
        <begin position="20"/>
        <end position="368"/>
    </location>
</feature>
<dbReference type="GO" id="GO:0009986">
    <property type="term" value="C:cell surface"/>
    <property type="evidence" value="ECO:0007669"/>
    <property type="project" value="TreeGrafter"/>
</dbReference>
<dbReference type="GO" id="GO:0004338">
    <property type="term" value="F:glucan exo-1,3-beta-glucosidase activity"/>
    <property type="evidence" value="ECO:0007669"/>
    <property type="project" value="UniProtKB-EC"/>
</dbReference>
<feature type="domain" description="Glycoside hydrolase family 5" evidence="11">
    <location>
        <begin position="73"/>
        <end position="349"/>
    </location>
</feature>
<dbReference type="GO" id="GO:0005576">
    <property type="term" value="C:extracellular region"/>
    <property type="evidence" value="ECO:0007669"/>
    <property type="project" value="TreeGrafter"/>
</dbReference>
<evidence type="ECO:0000313" key="13">
    <source>
        <dbReference type="Proteomes" id="UP000708208"/>
    </source>
</evidence>
<dbReference type="GO" id="GO:0016020">
    <property type="term" value="C:membrane"/>
    <property type="evidence" value="ECO:0007669"/>
    <property type="project" value="UniProtKB-SubCell"/>
</dbReference>
<evidence type="ECO:0000256" key="7">
    <source>
        <dbReference type="ARBA" id="ARBA00023316"/>
    </source>
</evidence>
<keyword evidence="3" id="KW-0378">Hydrolase</keyword>
<accession>A0A8J2JU84</accession>
<dbReference type="GO" id="GO:0009251">
    <property type="term" value="P:glucan catabolic process"/>
    <property type="evidence" value="ECO:0007669"/>
    <property type="project" value="TreeGrafter"/>
</dbReference>
<evidence type="ECO:0000313" key="12">
    <source>
        <dbReference type="EMBL" id="CAG7726447.1"/>
    </source>
</evidence>
<gene>
    <name evidence="12" type="ORF">AFUS01_LOCUS15360</name>
</gene>
<dbReference type="Pfam" id="PF00150">
    <property type="entry name" value="Cellulase"/>
    <property type="match status" value="1"/>
</dbReference>
<evidence type="ECO:0000256" key="5">
    <source>
        <dbReference type="ARBA" id="ARBA00023180"/>
    </source>
</evidence>
<comment type="subcellular location">
    <subcellularLocation>
        <location evidence="1">Cell envelope</location>
    </subcellularLocation>
    <subcellularLocation>
        <location evidence="2">Membrane</location>
    </subcellularLocation>
</comment>
<dbReference type="InterPro" id="IPR001547">
    <property type="entry name" value="Glyco_hydro_5"/>
</dbReference>
<dbReference type="EMBL" id="CAJVCH010135641">
    <property type="protein sequence ID" value="CAG7726447.1"/>
    <property type="molecule type" value="Genomic_DNA"/>
</dbReference>
<comment type="caution">
    <text evidence="12">The sequence shown here is derived from an EMBL/GenBank/DDBJ whole genome shotgun (WGS) entry which is preliminary data.</text>
</comment>
<feature type="signal peptide" evidence="10">
    <location>
        <begin position="1"/>
        <end position="19"/>
    </location>
</feature>
<evidence type="ECO:0000256" key="8">
    <source>
        <dbReference type="ARBA" id="ARBA00036824"/>
    </source>
</evidence>
<sequence length="368" mass="43025">MSKTTIFLGLLLAISCSWAWPYGETPVRGVNLGGWLVLEKWIGVPNVYDGLPSWVNDEWQLCEYLGYQEAERRLKAHWESWVTENDIIQLKNAGINHLRIPFGYWALEIPNGEPWVWGSWDYVMRACDWARKHGLQVMIDFHGAPGSQNGNDHSGHAGETAFFYHDSNFQLSTRVLGQVAKIFNASEWRNTVTIIQLLNEPVLWDDYNYRLDRLKQFYRMSYDEVRKNNDIAVVAVHDAFISSDNWYYLRDDPHYFWVMLDIHYYQVFTPEWSDYTCEQHWALPCRYVNGLRQANAKLWTIVGEWSLATPKNCNNQGYFARQQMGVYEVASGWVMWTFKHGAGWSEWDFMASQRNGWINLSGAITPQC</sequence>
<evidence type="ECO:0000256" key="3">
    <source>
        <dbReference type="ARBA" id="ARBA00022801"/>
    </source>
</evidence>
<dbReference type="Proteomes" id="UP000708208">
    <property type="component" value="Unassembled WGS sequence"/>
</dbReference>
<evidence type="ECO:0000256" key="1">
    <source>
        <dbReference type="ARBA" id="ARBA00004196"/>
    </source>
</evidence>
<keyword evidence="10" id="KW-0732">Signal</keyword>
<proteinExistence type="predicted"/>
<evidence type="ECO:0000256" key="4">
    <source>
        <dbReference type="ARBA" id="ARBA00023136"/>
    </source>
</evidence>
<reference evidence="12" key="1">
    <citation type="submission" date="2021-06" db="EMBL/GenBank/DDBJ databases">
        <authorList>
            <person name="Hodson N. C."/>
            <person name="Mongue J. A."/>
            <person name="Jaron S. K."/>
        </authorList>
    </citation>
    <scope>NUCLEOTIDE SEQUENCE</scope>
</reference>
<comment type="catalytic activity">
    <reaction evidence="8">
        <text>Successive hydrolysis of beta-D-glucose units from the non-reducing ends of (1-&gt;3)-beta-D-glucans, releasing alpha-glucose.</text>
        <dbReference type="EC" id="3.2.1.58"/>
    </reaction>
</comment>
<keyword evidence="13" id="KW-1185">Reference proteome</keyword>
<keyword evidence="7" id="KW-0961">Cell wall biogenesis/degradation</keyword>